<evidence type="ECO:0000256" key="4">
    <source>
        <dbReference type="ARBA" id="ARBA00022989"/>
    </source>
</evidence>
<dbReference type="RefSeq" id="WP_220204615.1">
    <property type="nucleotide sequence ID" value="NZ_BNJK01000001.1"/>
</dbReference>
<evidence type="ECO:0008006" key="9">
    <source>
        <dbReference type="Google" id="ProtNLM"/>
    </source>
</evidence>
<dbReference type="EMBL" id="BNJK01000001">
    <property type="protein sequence ID" value="GHO93845.1"/>
    <property type="molecule type" value="Genomic_DNA"/>
</dbReference>
<dbReference type="PANTHER" id="PTHR39087:SF2">
    <property type="entry name" value="UPF0104 MEMBRANE PROTEIN MJ1595"/>
    <property type="match status" value="1"/>
</dbReference>
<gene>
    <name evidence="7" type="ORF">KSF_038930</name>
</gene>
<organism evidence="7 8">
    <name type="scientific">Reticulibacter mediterranei</name>
    <dbReference type="NCBI Taxonomy" id="2778369"/>
    <lineage>
        <taxon>Bacteria</taxon>
        <taxon>Bacillati</taxon>
        <taxon>Chloroflexota</taxon>
        <taxon>Ktedonobacteria</taxon>
        <taxon>Ktedonobacterales</taxon>
        <taxon>Reticulibacteraceae</taxon>
        <taxon>Reticulibacter</taxon>
    </lineage>
</organism>
<dbReference type="NCBIfam" id="TIGR00374">
    <property type="entry name" value="flippase-like domain"/>
    <property type="match status" value="1"/>
</dbReference>
<feature type="transmembrane region" description="Helical" evidence="6">
    <location>
        <begin position="195"/>
        <end position="214"/>
    </location>
</feature>
<feature type="transmembrane region" description="Helical" evidence="6">
    <location>
        <begin position="278"/>
        <end position="297"/>
    </location>
</feature>
<keyword evidence="4 6" id="KW-1133">Transmembrane helix</keyword>
<evidence type="ECO:0000313" key="7">
    <source>
        <dbReference type="EMBL" id="GHO93845.1"/>
    </source>
</evidence>
<feature type="transmembrane region" description="Helical" evidence="6">
    <location>
        <begin position="155"/>
        <end position="175"/>
    </location>
</feature>
<evidence type="ECO:0000256" key="3">
    <source>
        <dbReference type="ARBA" id="ARBA00022692"/>
    </source>
</evidence>
<comment type="subcellular location">
    <subcellularLocation>
        <location evidence="1">Cell membrane</location>
        <topology evidence="1">Multi-pass membrane protein</topology>
    </subcellularLocation>
</comment>
<dbReference type="Pfam" id="PF03706">
    <property type="entry name" value="LPG_synthase_TM"/>
    <property type="match status" value="1"/>
</dbReference>
<reference evidence="7" key="1">
    <citation type="submission" date="2020-10" db="EMBL/GenBank/DDBJ databases">
        <title>Taxonomic study of unclassified bacteria belonging to the class Ktedonobacteria.</title>
        <authorList>
            <person name="Yabe S."/>
            <person name="Wang C.M."/>
            <person name="Zheng Y."/>
            <person name="Sakai Y."/>
            <person name="Cavaletti L."/>
            <person name="Monciardini P."/>
            <person name="Donadio S."/>
        </authorList>
    </citation>
    <scope>NUCLEOTIDE SEQUENCE</scope>
    <source>
        <strain evidence="7">ID150040</strain>
    </source>
</reference>
<dbReference type="PANTHER" id="PTHR39087">
    <property type="entry name" value="UPF0104 MEMBRANE PROTEIN MJ1595"/>
    <property type="match status" value="1"/>
</dbReference>
<proteinExistence type="predicted"/>
<keyword evidence="3 6" id="KW-0812">Transmembrane</keyword>
<comment type="caution">
    <text evidence="7">The sequence shown here is derived from an EMBL/GenBank/DDBJ whole genome shotgun (WGS) entry which is preliminary data.</text>
</comment>
<evidence type="ECO:0000256" key="5">
    <source>
        <dbReference type="ARBA" id="ARBA00023136"/>
    </source>
</evidence>
<evidence type="ECO:0000256" key="6">
    <source>
        <dbReference type="SAM" id="Phobius"/>
    </source>
</evidence>
<keyword evidence="5 6" id="KW-0472">Membrane</keyword>
<feature type="transmembrane region" description="Helical" evidence="6">
    <location>
        <begin position="402"/>
        <end position="418"/>
    </location>
</feature>
<name>A0A8J3IJX1_9CHLR</name>
<evidence type="ECO:0000256" key="2">
    <source>
        <dbReference type="ARBA" id="ARBA00022475"/>
    </source>
</evidence>
<evidence type="ECO:0000256" key="1">
    <source>
        <dbReference type="ARBA" id="ARBA00004651"/>
    </source>
</evidence>
<dbReference type="AlphaFoldDB" id="A0A8J3IJX1"/>
<dbReference type="Proteomes" id="UP000597444">
    <property type="component" value="Unassembled WGS sequence"/>
</dbReference>
<feature type="transmembrane region" description="Helical" evidence="6">
    <location>
        <begin position="371"/>
        <end position="390"/>
    </location>
</feature>
<accession>A0A8J3IJX1</accession>
<dbReference type="GO" id="GO:0005886">
    <property type="term" value="C:plasma membrane"/>
    <property type="evidence" value="ECO:0007669"/>
    <property type="project" value="UniProtKB-SubCell"/>
</dbReference>
<evidence type="ECO:0000313" key="8">
    <source>
        <dbReference type="Proteomes" id="UP000597444"/>
    </source>
</evidence>
<keyword evidence="8" id="KW-1185">Reference proteome</keyword>
<feature type="transmembrane region" description="Helical" evidence="6">
    <location>
        <begin position="449"/>
        <end position="470"/>
    </location>
</feature>
<sequence>MQRDEQATYSSAVPTGGKLIKRPFPFHKIELAEIDHDHPLDLPATRLSLLEGRGITRERDFSLSPEDYQVIDNHIEDDLDLSSMSTVHLMQLSGLMQAVSAPMPAIEIKKALTGSIPAVKIENGQIALDQQLPHTEGQAPVRAQPKWKQMLNTPLAKGAIGLLVGAVIILLMSRLINFTETAHVIAENLTTFPGILHTVISGMAFATAFSLRGARWKLFLSRIQNVSFLTAIRIFWVGVFLNFILPVQGGELAKSVMLKRTTGIPVSQSLPTVAMDKALDLMPVLFIIAIVPFIPGIHMNITLWLILALVGGILIGMVVVMGLMIWKRAVAMALIHFFLRFLPKGIGQKIEGFAMGFINSLLEGASRPQSFIPALMLTALAVLCEGIFAWEGFQAVGLSMNLGIAIFGYTVYTMFSILPNPPAGVGTNEGAKVIVFVTLLGFNTVKVNAMAILVHLVCVILIPSIGLISLRTLGLNLSGLLNRHEHAQEGAKTSA</sequence>
<feature type="transmembrane region" description="Helical" evidence="6">
    <location>
        <begin position="226"/>
        <end position="245"/>
    </location>
</feature>
<dbReference type="InterPro" id="IPR022791">
    <property type="entry name" value="L-PG_synthase/AglD"/>
</dbReference>
<protein>
    <recommendedName>
        <fullName evidence="9">Flippase-like domain-containing protein</fullName>
    </recommendedName>
</protein>
<keyword evidence="2" id="KW-1003">Cell membrane</keyword>
<feature type="transmembrane region" description="Helical" evidence="6">
    <location>
        <begin position="304"/>
        <end position="326"/>
    </location>
</feature>